<evidence type="ECO:0000313" key="3">
    <source>
        <dbReference type="Proteomes" id="UP000830198"/>
    </source>
</evidence>
<sequence>MKKLVFSLFAATLFLAACSKDEENPDQSPVNGFTYNGETVNTPYGYLFDWATDGRQIAFSDKDLTLEGFSGTASAVGIDLDTVISGQTYTYKNGDSTGYDRTKNFEEAVVYFKQPYANGEFSDNATYLDSLVGGTVTVKKTQEVYSVVYELKYKTLTVKGEYNGEVKVLK</sequence>
<dbReference type="Proteomes" id="UP000830198">
    <property type="component" value="Chromosome"/>
</dbReference>
<gene>
    <name evidence="2" type="ORF">MYF79_10675</name>
</gene>
<dbReference type="PROSITE" id="PS51257">
    <property type="entry name" value="PROKAR_LIPOPROTEIN"/>
    <property type="match status" value="1"/>
</dbReference>
<keyword evidence="1" id="KW-0732">Signal</keyword>
<evidence type="ECO:0000256" key="1">
    <source>
        <dbReference type="SAM" id="SignalP"/>
    </source>
</evidence>
<dbReference type="RefSeq" id="WP_247813861.1">
    <property type="nucleotide sequence ID" value="NZ_CP095855.1"/>
</dbReference>
<name>A0ABY4IAN7_CHIFI</name>
<keyword evidence="3" id="KW-1185">Reference proteome</keyword>
<evidence type="ECO:0000313" key="2">
    <source>
        <dbReference type="EMBL" id="UPK71746.1"/>
    </source>
</evidence>
<reference evidence="2 3" key="1">
    <citation type="submission" date="2022-04" db="EMBL/GenBank/DDBJ databases">
        <title>The arsenic-methylating capacity of Chitinophaga filiformis YT5 during chitin decomposition.</title>
        <authorList>
            <person name="Chen G."/>
            <person name="Liang Y."/>
        </authorList>
    </citation>
    <scope>NUCLEOTIDE SEQUENCE [LARGE SCALE GENOMIC DNA]</scope>
    <source>
        <strain evidence="2 3">YT5</strain>
    </source>
</reference>
<dbReference type="EMBL" id="CP095855">
    <property type="protein sequence ID" value="UPK71746.1"/>
    <property type="molecule type" value="Genomic_DNA"/>
</dbReference>
<evidence type="ECO:0008006" key="4">
    <source>
        <dbReference type="Google" id="ProtNLM"/>
    </source>
</evidence>
<accession>A0ABY4IAN7</accession>
<protein>
    <recommendedName>
        <fullName evidence="4">Lipoprotein</fullName>
    </recommendedName>
</protein>
<organism evidence="2 3">
    <name type="scientific">Chitinophaga filiformis</name>
    <name type="common">Myxococcus filiformis</name>
    <name type="synonym">Flexibacter filiformis</name>
    <dbReference type="NCBI Taxonomy" id="104663"/>
    <lineage>
        <taxon>Bacteria</taxon>
        <taxon>Pseudomonadati</taxon>
        <taxon>Bacteroidota</taxon>
        <taxon>Chitinophagia</taxon>
        <taxon>Chitinophagales</taxon>
        <taxon>Chitinophagaceae</taxon>
        <taxon>Chitinophaga</taxon>
    </lineage>
</organism>
<feature type="signal peptide" evidence="1">
    <location>
        <begin position="1"/>
        <end position="19"/>
    </location>
</feature>
<proteinExistence type="predicted"/>
<feature type="chain" id="PRO_5045700265" description="Lipoprotein" evidence="1">
    <location>
        <begin position="20"/>
        <end position="170"/>
    </location>
</feature>